<dbReference type="RefSeq" id="WP_133314840.1">
    <property type="nucleotide sequence ID" value="NZ_SMTL01000001.1"/>
</dbReference>
<keyword evidence="1" id="KW-1133">Transmembrane helix</keyword>
<dbReference type="SUPFAM" id="SSF51905">
    <property type="entry name" value="FAD/NAD(P)-binding domain"/>
    <property type="match status" value="1"/>
</dbReference>
<comment type="caution">
    <text evidence="3">The sequence shown here is derived from an EMBL/GenBank/DDBJ whole genome shotgun (WGS) entry which is preliminary data.</text>
</comment>
<gene>
    <name evidence="3" type="ORF">E2F50_04565</name>
</gene>
<evidence type="ECO:0000313" key="4">
    <source>
        <dbReference type="Proteomes" id="UP000295238"/>
    </source>
</evidence>
<keyword evidence="1" id="KW-0812">Transmembrane</keyword>
<organism evidence="3 4">
    <name type="scientific">Rhizobium deserti</name>
    <dbReference type="NCBI Taxonomy" id="2547961"/>
    <lineage>
        <taxon>Bacteria</taxon>
        <taxon>Pseudomonadati</taxon>
        <taxon>Pseudomonadota</taxon>
        <taxon>Alphaproteobacteria</taxon>
        <taxon>Hyphomicrobiales</taxon>
        <taxon>Rhizobiaceae</taxon>
        <taxon>Rhizobium/Agrobacterium group</taxon>
        <taxon>Rhizobium</taxon>
    </lineage>
</organism>
<dbReference type="InterPro" id="IPR036188">
    <property type="entry name" value="FAD/NAD-bd_sf"/>
</dbReference>
<dbReference type="GO" id="GO:0071949">
    <property type="term" value="F:FAD binding"/>
    <property type="evidence" value="ECO:0007669"/>
    <property type="project" value="InterPro"/>
</dbReference>
<proteinExistence type="predicted"/>
<keyword evidence="4" id="KW-1185">Reference proteome</keyword>
<evidence type="ECO:0000259" key="2">
    <source>
        <dbReference type="Pfam" id="PF01494"/>
    </source>
</evidence>
<evidence type="ECO:0000256" key="1">
    <source>
        <dbReference type="SAM" id="Phobius"/>
    </source>
</evidence>
<dbReference type="Proteomes" id="UP000295238">
    <property type="component" value="Unassembled WGS sequence"/>
</dbReference>
<evidence type="ECO:0000313" key="3">
    <source>
        <dbReference type="EMBL" id="TDK39394.1"/>
    </source>
</evidence>
<dbReference type="OrthoDB" id="9806179at2"/>
<accession>A0A4R5UNQ7</accession>
<reference evidence="3 4" key="1">
    <citation type="submission" date="2019-03" db="EMBL/GenBank/DDBJ databases">
        <title>Rhizobium sp. nov., an bacterium isolated from biocrust in Mu Us Desert.</title>
        <authorList>
            <person name="Lixiong L."/>
        </authorList>
    </citation>
    <scope>NUCLEOTIDE SEQUENCE [LARGE SCALE GENOMIC DNA]</scope>
    <source>
        <strain evidence="3 4">SPY-1</strain>
    </source>
</reference>
<keyword evidence="1" id="KW-0472">Membrane</keyword>
<dbReference type="InterPro" id="IPR002938">
    <property type="entry name" value="FAD-bd"/>
</dbReference>
<sequence length="35" mass="3737">MRHDVLIAGAGPTGLVLALWLTKMGLSVRKASNCR</sequence>
<feature type="transmembrane region" description="Helical" evidence="1">
    <location>
        <begin position="6"/>
        <end position="26"/>
    </location>
</feature>
<feature type="domain" description="FAD-binding" evidence="2">
    <location>
        <begin position="3"/>
        <end position="28"/>
    </location>
</feature>
<protein>
    <recommendedName>
        <fullName evidence="2">FAD-binding domain-containing protein</fullName>
    </recommendedName>
</protein>
<name>A0A4R5UNQ7_9HYPH</name>
<dbReference type="Pfam" id="PF01494">
    <property type="entry name" value="FAD_binding_3"/>
    <property type="match status" value="1"/>
</dbReference>
<dbReference type="EMBL" id="SMTL01000001">
    <property type="protein sequence ID" value="TDK39394.1"/>
    <property type="molecule type" value="Genomic_DNA"/>
</dbReference>
<dbReference type="AlphaFoldDB" id="A0A4R5UNQ7"/>
<dbReference type="Gene3D" id="3.50.50.60">
    <property type="entry name" value="FAD/NAD(P)-binding domain"/>
    <property type="match status" value="1"/>
</dbReference>